<evidence type="ECO:0000313" key="10">
    <source>
        <dbReference type="RefSeq" id="XP_027774718.1"/>
    </source>
</evidence>
<name>A0ABM1VG50_SOLPN</name>
<evidence type="ECO:0000256" key="7">
    <source>
        <dbReference type="RuleBase" id="RU367102"/>
    </source>
</evidence>
<evidence type="ECO:0000256" key="2">
    <source>
        <dbReference type="ARBA" id="ARBA00008127"/>
    </source>
</evidence>
<reference evidence="10" key="2">
    <citation type="submission" date="2025-08" db="UniProtKB">
        <authorList>
            <consortium name="RefSeq"/>
        </authorList>
    </citation>
    <scope>IDENTIFICATION</scope>
</reference>
<dbReference type="GeneID" id="107027974"/>
<proteinExistence type="inferred from homology"/>
<dbReference type="PANTHER" id="PTHR33109">
    <property type="entry name" value="EPIDERMAL PATTERNING FACTOR-LIKE PROTEIN 4"/>
    <property type="match status" value="1"/>
</dbReference>
<comment type="function">
    <text evidence="7">Controls stomatal patterning.</text>
</comment>
<evidence type="ECO:0000256" key="6">
    <source>
        <dbReference type="ARBA" id="ARBA00023157"/>
    </source>
</evidence>
<keyword evidence="8" id="KW-0812">Transmembrane</keyword>
<keyword evidence="3 7" id="KW-0217">Developmental protein</keyword>
<evidence type="ECO:0000256" key="8">
    <source>
        <dbReference type="SAM" id="Phobius"/>
    </source>
</evidence>
<dbReference type="RefSeq" id="XP_027774718.1">
    <property type="nucleotide sequence ID" value="XM_027918917.1"/>
</dbReference>
<evidence type="ECO:0000313" key="9">
    <source>
        <dbReference type="Proteomes" id="UP000694930"/>
    </source>
</evidence>
<dbReference type="Proteomes" id="UP000694930">
    <property type="component" value="Chromosome 8"/>
</dbReference>
<gene>
    <name evidence="10" type="primary">LOC107027974</name>
</gene>
<comment type="similarity">
    <text evidence="2 7">Belongs to the plant cysteine rich small secretory peptide family. Epidermal patterning factor subfamily.</text>
</comment>
<organism evidence="9 10">
    <name type="scientific">Solanum pennellii</name>
    <name type="common">Tomato</name>
    <name type="synonym">Lycopersicon pennellii</name>
    <dbReference type="NCBI Taxonomy" id="28526"/>
    <lineage>
        <taxon>Eukaryota</taxon>
        <taxon>Viridiplantae</taxon>
        <taxon>Streptophyta</taxon>
        <taxon>Embryophyta</taxon>
        <taxon>Tracheophyta</taxon>
        <taxon>Spermatophyta</taxon>
        <taxon>Magnoliopsida</taxon>
        <taxon>eudicotyledons</taxon>
        <taxon>Gunneridae</taxon>
        <taxon>Pentapetalae</taxon>
        <taxon>asterids</taxon>
        <taxon>lamiids</taxon>
        <taxon>Solanales</taxon>
        <taxon>Solanaceae</taxon>
        <taxon>Solanoideae</taxon>
        <taxon>Solaneae</taxon>
        <taxon>Solanum</taxon>
        <taxon>Solanum subgen. Lycopersicon</taxon>
    </lineage>
</organism>
<evidence type="ECO:0000256" key="1">
    <source>
        <dbReference type="ARBA" id="ARBA00004613"/>
    </source>
</evidence>
<dbReference type="Pfam" id="PF17181">
    <property type="entry name" value="EPF"/>
    <property type="match status" value="1"/>
</dbReference>
<keyword evidence="8" id="KW-1133">Transmembrane helix</keyword>
<reference evidence="9" key="1">
    <citation type="journal article" date="2014" name="Nat. Genet.">
        <title>The genome of the stress-tolerant wild tomato species Solanum pennellii.</title>
        <authorList>
            <person name="Bolger A."/>
            <person name="Scossa F."/>
            <person name="Bolger M.E."/>
            <person name="Lanz C."/>
            <person name="Maumus F."/>
            <person name="Tohge T."/>
            <person name="Quesneville H."/>
            <person name="Alseekh S."/>
            <person name="Sorensen I."/>
            <person name="Lichtenstein G."/>
            <person name="Fich E.A."/>
            <person name="Conte M."/>
            <person name="Keller H."/>
            <person name="Schneeberger K."/>
            <person name="Schwacke R."/>
            <person name="Ofner I."/>
            <person name="Vrebalov J."/>
            <person name="Xu Y."/>
            <person name="Osorio S."/>
            <person name="Aflitos S.A."/>
            <person name="Schijlen E."/>
            <person name="Jimenez-Gomez J.M."/>
            <person name="Ryngajllo M."/>
            <person name="Kimura S."/>
            <person name="Kumar R."/>
            <person name="Koenig D."/>
            <person name="Headland L.R."/>
            <person name="Maloof J.N."/>
            <person name="Sinha N."/>
            <person name="van Ham R.C."/>
            <person name="Lankhorst R.K."/>
            <person name="Mao L."/>
            <person name="Vogel A."/>
            <person name="Arsova B."/>
            <person name="Panstruga R."/>
            <person name="Fei Z."/>
            <person name="Rose J.K."/>
            <person name="Zamir D."/>
            <person name="Carrari F."/>
            <person name="Giovannoni J.J."/>
            <person name="Weigel D."/>
            <person name="Usadel B."/>
            <person name="Fernie A.R."/>
        </authorList>
    </citation>
    <scope>NUCLEOTIDE SEQUENCE [LARGE SCALE GENOMIC DNA]</scope>
    <source>
        <strain evidence="9">cv. LA0716</strain>
    </source>
</reference>
<keyword evidence="4 7" id="KW-0964">Secreted</keyword>
<sequence>MASFTKYSSQELRVVVIASGLLIIAFLYHVPITGGVEVPNWGKGASGVKVGSRPPRCSVDKCLNCSPCMATLIAPIHQGKHKASAASSQHDTYYLLAWKCKCDQEQAERIRKGKNQVS</sequence>
<dbReference type="InterPro" id="IPR039455">
    <property type="entry name" value="EPFL"/>
</dbReference>
<dbReference type="PANTHER" id="PTHR33109:SF46">
    <property type="entry name" value="EPIDERMAL PATTERNING FACTOR-LIKE PROTEIN"/>
    <property type="match status" value="1"/>
</dbReference>
<keyword evidence="9" id="KW-1185">Reference proteome</keyword>
<keyword evidence="5" id="KW-0732">Signal</keyword>
<feature type="transmembrane region" description="Helical" evidence="8">
    <location>
        <begin position="12"/>
        <end position="30"/>
    </location>
</feature>
<evidence type="ECO:0000256" key="5">
    <source>
        <dbReference type="ARBA" id="ARBA00022729"/>
    </source>
</evidence>
<keyword evidence="6" id="KW-1015">Disulfide bond</keyword>
<protein>
    <recommendedName>
        <fullName evidence="7">Epidermal patterning factor-like protein</fullName>
    </recommendedName>
</protein>
<comment type="subcellular location">
    <subcellularLocation>
        <location evidence="1 7">Secreted</location>
    </subcellularLocation>
</comment>
<evidence type="ECO:0000256" key="4">
    <source>
        <dbReference type="ARBA" id="ARBA00022525"/>
    </source>
</evidence>
<keyword evidence="8" id="KW-0472">Membrane</keyword>
<accession>A0ABM1VG50</accession>
<evidence type="ECO:0000256" key="3">
    <source>
        <dbReference type="ARBA" id="ARBA00022473"/>
    </source>
</evidence>